<dbReference type="EMBL" id="JAGTJQ010000006">
    <property type="protein sequence ID" value="KAH7029459.1"/>
    <property type="molecule type" value="Genomic_DNA"/>
</dbReference>
<organism evidence="1 2">
    <name type="scientific">Microdochium trichocladiopsis</name>
    <dbReference type="NCBI Taxonomy" id="1682393"/>
    <lineage>
        <taxon>Eukaryota</taxon>
        <taxon>Fungi</taxon>
        <taxon>Dikarya</taxon>
        <taxon>Ascomycota</taxon>
        <taxon>Pezizomycotina</taxon>
        <taxon>Sordariomycetes</taxon>
        <taxon>Xylariomycetidae</taxon>
        <taxon>Xylariales</taxon>
        <taxon>Microdochiaceae</taxon>
        <taxon>Microdochium</taxon>
    </lineage>
</organism>
<protein>
    <submittedName>
        <fullName evidence="1">Uncharacterized protein</fullName>
    </submittedName>
</protein>
<gene>
    <name evidence="1" type="ORF">B0I36DRAFT_350335</name>
</gene>
<sequence>MISSRVRRLKRQELRLDDRSSDLVTRDIYWHDQEWNISFCLYHNCSNLLLEASSAGRIKFKILIRLTSSASYDCCLSVRRYLAIAVLQLVVGMDDVPNTESSELIDNILEMGPSYSSTRSDEWGP</sequence>
<proteinExistence type="predicted"/>
<dbReference type="GeneID" id="70186427"/>
<evidence type="ECO:0000313" key="1">
    <source>
        <dbReference type="EMBL" id="KAH7029459.1"/>
    </source>
</evidence>
<dbReference type="AlphaFoldDB" id="A0A9P8Y2W4"/>
<comment type="caution">
    <text evidence="1">The sequence shown here is derived from an EMBL/GenBank/DDBJ whole genome shotgun (WGS) entry which is preliminary data.</text>
</comment>
<evidence type="ECO:0000313" key="2">
    <source>
        <dbReference type="Proteomes" id="UP000756346"/>
    </source>
</evidence>
<reference evidence="1" key="1">
    <citation type="journal article" date="2021" name="Nat. Commun.">
        <title>Genetic determinants of endophytism in the Arabidopsis root mycobiome.</title>
        <authorList>
            <person name="Mesny F."/>
            <person name="Miyauchi S."/>
            <person name="Thiergart T."/>
            <person name="Pickel B."/>
            <person name="Atanasova L."/>
            <person name="Karlsson M."/>
            <person name="Huettel B."/>
            <person name="Barry K.W."/>
            <person name="Haridas S."/>
            <person name="Chen C."/>
            <person name="Bauer D."/>
            <person name="Andreopoulos W."/>
            <person name="Pangilinan J."/>
            <person name="LaButti K."/>
            <person name="Riley R."/>
            <person name="Lipzen A."/>
            <person name="Clum A."/>
            <person name="Drula E."/>
            <person name="Henrissat B."/>
            <person name="Kohler A."/>
            <person name="Grigoriev I.V."/>
            <person name="Martin F.M."/>
            <person name="Hacquard S."/>
        </authorList>
    </citation>
    <scope>NUCLEOTIDE SEQUENCE</scope>
    <source>
        <strain evidence="1">MPI-CAGE-CH-0230</strain>
    </source>
</reference>
<dbReference type="RefSeq" id="XP_046011747.1">
    <property type="nucleotide sequence ID" value="XM_046156881.1"/>
</dbReference>
<name>A0A9P8Y2W4_9PEZI</name>
<keyword evidence="2" id="KW-1185">Reference proteome</keyword>
<dbReference type="Proteomes" id="UP000756346">
    <property type="component" value="Unassembled WGS sequence"/>
</dbReference>
<accession>A0A9P8Y2W4</accession>